<evidence type="ECO:0000313" key="2">
    <source>
        <dbReference type="Proteomes" id="UP000528824"/>
    </source>
</evidence>
<evidence type="ECO:0008006" key="3">
    <source>
        <dbReference type="Google" id="ProtNLM"/>
    </source>
</evidence>
<dbReference type="EMBL" id="JACHBC010000044">
    <property type="protein sequence ID" value="MBB5564878.1"/>
    <property type="molecule type" value="Genomic_DNA"/>
</dbReference>
<keyword evidence="2" id="KW-1185">Reference proteome</keyword>
<proteinExistence type="predicted"/>
<organism evidence="1 2">
    <name type="scientific">Rhizobium lentis</name>
    <dbReference type="NCBI Taxonomy" id="1138194"/>
    <lineage>
        <taxon>Bacteria</taxon>
        <taxon>Pseudomonadati</taxon>
        <taxon>Pseudomonadota</taxon>
        <taxon>Alphaproteobacteria</taxon>
        <taxon>Hyphomicrobiales</taxon>
        <taxon>Rhizobiaceae</taxon>
        <taxon>Rhizobium/Agrobacterium group</taxon>
        <taxon>Rhizobium</taxon>
    </lineage>
</organism>
<accession>A0A7W8XL45</accession>
<comment type="caution">
    <text evidence="1">The sequence shown here is derived from an EMBL/GenBank/DDBJ whole genome shotgun (WGS) entry which is preliminary data.</text>
</comment>
<evidence type="ECO:0000313" key="1">
    <source>
        <dbReference type="EMBL" id="MBB5564878.1"/>
    </source>
</evidence>
<protein>
    <recommendedName>
        <fullName evidence="3">Transposase</fullName>
    </recommendedName>
</protein>
<gene>
    <name evidence="1" type="ORF">GGI59_006596</name>
</gene>
<sequence length="103" mass="11131">MTPPMVLDGPMNGVAFLAYIEQLLVPTLSPGDTVIMDMCGRPRLCKKNLLKSKERGRGLTCVRPLSCGHQMPRARMGVRGAGPIQSGALVARIHDLVLPIPSR</sequence>
<dbReference type="Proteomes" id="UP000528824">
    <property type="component" value="Unassembled WGS sequence"/>
</dbReference>
<name>A0A7W8XL45_9HYPH</name>
<dbReference type="AlphaFoldDB" id="A0A7W8XL45"/>
<reference evidence="1 2" key="1">
    <citation type="submission" date="2020-08" db="EMBL/GenBank/DDBJ databases">
        <title>Genomic Encyclopedia of Type Strains, Phase IV (KMG-V): Genome sequencing to study the core and pangenomes of soil and plant-associated prokaryotes.</title>
        <authorList>
            <person name="Whitman W."/>
        </authorList>
    </citation>
    <scope>NUCLEOTIDE SEQUENCE [LARGE SCALE GENOMIC DNA]</scope>
    <source>
        <strain evidence="1 2">SEMIA 4034</strain>
    </source>
</reference>